<keyword evidence="1" id="KW-0812">Transmembrane</keyword>
<feature type="transmembrane region" description="Helical" evidence="1">
    <location>
        <begin position="26"/>
        <end position="48"/>
    </location>
</feature>
<protein>
    <submittedName>
        <fullName evidence="2">Uncharacterized protein</fullName>
    </submittedName>
</protein>
<evidence type="ECO:0000256" key="1">
    <source>
        <dbReference type="SAM" id="Phobius"/>
    </source>
</evidence>
<evidence type="ECO:0000313" key="2">
    <source>
        <dbReference type="EMBL" id="MBO8415894.1"/>
    </source>
</evidence>
<feature type="non-terminal residue" evidence="2">
    <location>
        <position position="73"/>
    </location>
</feature>
<gene>
    <name evidence="2" type="ORF">IAB19_05900</name>
</gene>
<dbReference type="Proteomes" id="UP000823631">
    <property type="component" value="Unassembled WGS sequence"/>
</dbReference>
<keyword evidence="1" id="KW-1133">Transmembrane helix</keyword>
<dbReference type="AlphaFoldDB" id="A0A9D9DA19"/>
<dbReference type="EMBL" id="JADINH010000126">
    <property type="protein sequence ID" value="MBO8415894.1"/>
    <property type="molecule type" value="Genomic_DNA"/>
</dbReference>
<name>A0A9D9DA19_9GAMM</name>
<reference evidence="2" key="2">
    <citation type="journal article" date="2021" name="PeerJ">
        <title>Extensive microbial diversity within the chicken gut microbiome revealed by metagenomics and culture.</title>
        <authorList>
            <person name="Gilroy R."/>
            <person name="Ravi A."/>
            <person name="Getino M."/>
            <person name="Pursley I."/>
            <person name="Horton D.L."/>
            <person name="Alikhan N.F."/>
            <person name="Baker D."/>
            <person name="Gharbi K."/>
            <person name="Hall N."/>
            <person name="Watson M."/>
            <person name="Adriaenssens E.M."/>
            <person name="Foster-Nyarko E."/>
            <person name="Jarju S."/>
            <person name="Secka A."/>
            <person name="Antonio M."/>
            <person name="Oren A."/>
            <person name="Chaudhuri R.R."/>
            <person name="La Ragione R."/>
            <person name="Hildebrand F."/>
            <person name="Pallen M.J."/>
        </authorList>
    </citation>
    <scope>NUCLEOTIDE SEQUENCE</scope>
    <source>
        <strain evidence="2">17213</strain>
    </source>
</reference>
<accession>A0A9D9DA19</accession>
<sequence>MRNFKLTRFKQLTAYLPSLFISRRPVHFLAVIAALSFFFTFISNLAFWRHVKAVIERSGFDLPLLFIISVPFA</sequence>
<proteinExistence type="predicted"/>
<keyword evidence="1" id="KW-0472">Membrane</keyword>
<reference evidence="2" key="1">
    <citation type="submission" date="2020-10" db="EMBL/GenBank/DDBJ databases">
        <authorList>
            <person name="Gilroy R."/>
        </authorList>
    </citation>
    <scope>NUCLEOTIDE SEQUENCE</scope>
    <source>
        <strain evidence="2">17213</strain>
    </source>
</reference>
<evidence type="ECO:0000313" key="3">
    <source>
        <dbReference type="Proteomes" id="UP000823631"/>
    </source>
</evidence>
<comment type="caution">
    <text evidence="2">The sequence shown here is derived from an EMBL/GenBank/DDBJ whole genome shotgun (WGS) entry which is preliminary data.</text>
</comment>
<organism evidence="2 3">
    <name type="scientific">Candidatus Avisuccinivibrio stercorigallinarum</name>
    <dbReference type="NCBI Taxonomy" id="2840704"/>
    <lineage>
        <taxon>Bacteria</taxon>
        <taxon>Pseudomonadati</taxon>
        <taxon>Pseudomonadota</taxon>
        <taxon>Gammaproteobacteria</taxon>
        <taxon>Aeromonadales</taxon>
        <taxon>Succinivibrionaceae</taxon>
        <taxon>Succinivibrionaceae incertae sedis</taxon>
        <taxon>Candidatus Avisuccinivibrio</taxon>
    </lineage>
</organism>